<proteinExistence type="predicted"/>
<gene>
    <name evidence="1" type="ORF">GCM10010468_74400</name>
</gene>
<comment type="caution">
    <text evidence="1">The sequence shown here is derived from an EMBL/GenBank/DDBJ whole genome shotgun (WGS) entry which is preliminary data.</text>
</comment>
<reference evidence="2" key="1">
    <citation type="journal article" date="2019" name="Int. J. Syst. Evol. Microbiol.">
        <title>The Global Catalogue of Microorganisms (GCM) 10K type strain sequencing project: providing services to taxonomists for standard genome sequencing and annotation.</title>
        <authorList>
            <consortium name="The Broad Institute Genomics Platform"/>
            <consortium name="The Broad Institute Genome Sequencing Center for Infectious Disease"/>
            <person name="Wu L."/>
            <person name="Ma J."/>
        </authorList>
    </citation>
    <scope>NUCLEOTIDE SEQUENCE [LARGE SCALE GENOMIC DNA]</scope>
    <source>
        <strain evidence="2">JCM 9377</strain>
    </source>
</reference>
<dbReference type="RefSeq" id="WP_344838281.1">
    <property type="nucleotide sequence ID" value="NZ_BAAAUV010000036.1"/>
</dbReference>
<organism evidence="1 2">
    <name type="scientific">Actinocorallia longicatena</name>
    <dbReference type="NCBI Taxonomy" id="111803"/>
    <lineage>
        <taxon>Bacteria</taxon>
        <taxon>Bacillati</taxon>
        <taxon>Actinomycetota</taxon>
        <taxon>Actinomycetes</taxon>
        <taxon>Streptosporangiales</taxon>
        <taxon>Thermomonosporaceae</taxon>
        <taxon>Actinocorallia</taxon>
    </lineage>
</organism>
<name>A0ABP6QPT8_9ACTN</name>
<dbReference type="EMBL" id="BAAAUV010000036">
    <property type="protein sequence ID" value="GAA3238719.1"/>
    <property type="molecule type" value="Genomic_DNA"/>
</dbReference>
<dbReference type="InterPro" id="IPR010451">
    <property type="entry name" value="Acetoacetate_decarboxylase"/>
</dbReference>
<sequence>MHVIQGQKITMPVEIRRARVASAMFPVPARTAQRIVDYSGLTVSAALGRSLCSLAFVEYIDGDLGPYHELAVAFLVRQDDTPAPGAFIHWLPVDGEFTLAAGRGIWGFPKVLTHLPIDWSAPNRAAVWQDGRHVLSVQVKPGLPVPDGAGAPKIDAYSCLDGVTRRTPWTMAPSSVRMRPGGATVSLGDHPAAEDLRRLGLDRTPALSSTTVGHLTMSFGDAVPI</sequence>
<dbReference type="SUPFAM" id="SSF160104">
    <property type="entry name" value="Acetoacetate decarboxylase-like"/>
    <property type="match status" value="1"/>
</dbReference>
<evidence type="ECO:0000313" key="2">
    <source>
        <dbReference type="Proteomes" id="UP001501237"/>
    </source>
</evidence>
<dbReference type="Pfam" id="PF06314">
    <property type="entry name" value="ADC"/>
    <property type="match status" value="1"/>
</dbReference>
<dbReference type="Gene3D" id="2.40.400.10">
    <property type="entry name" value="Acetoacetate decarboxylase-like"/>
    <property type="match status" value="1"/>
</dbReference>
<evidence type="ECO:0000313" key="1">
    <source>
        <dbReference type="EMBL" id="GAA3238719.1"/>
    </source>
</evidence>
<dbReference type="Proteomes" id="UP001501237">
    <property type="component" value="Unassembled WGS sequence"/>
</dbReference>
<accession>A0ABP6QPT8</accession>
<keyword evidence="2" id="KW-1185">Reference proteome</keyword>
<dbReference type="InterPro" id="IPR023375">
    <property type="entry name" value="ADC_dom_sf"/>
</dbReference>
<protein>
    <submittedName>
        <fullName evidence="1">Acetoacetate decarboxylase family protein</fullName>
    </submittedName>
</protein>